<feature type="transmembrane region" description="Helical" evidence="6">
    <location>
        <begin position="52"/>
        <end position="78"/>
    </location>
</feature>
<protein>
    <submittedName>
        <fullName evidence="8">Phosphate:Na+ symporter</fullName>
    </submittedName>
</protein>
<comment type="subcellular location">
    <subcellularLocation>
        <location evidence="1">Cell membrane</location>
        <topology evidence="1">Multi-pass membrane protein</topology>
    </subcellularLocation>
</comment>
<dbReference type="GO" id="GO:0044341">
    <property type="term" value="P:sodium-dependent phosphate transport"/>
    <property type="evidence" value="ECO:0007669"/>
    <property type="project" value="InterPro"/>
</dbReference>
<feature type="transmembrane region" description="Helical" evidence="6">
    <location>
        <begin position="283"/>
        <end position="307"/>
    </location>
</feature>
<dbReference type="InterPro" id="IPR003841">
    <property type="entry name" value="Na/Pi_transpt"/>
</dbReference>
<dbReference type="Gene3D" id="1.20.58.220">
    <property type="entry name" value="Phosphate transport system protein phou homolog 2, domain 2"/>
    <property type="match status" value="1"/>
</dbReference>
<evidence type="ECO:0000256" key="6">
    <source>
        <dbReference type="SAM" id="Phobius"/>
    </source>
</evidence>
<evidence type="ECO:0000313" key="9">
    <source>
        <dbReference type="Proteomes" id="UP000740329"/>
    </source>
</evidence>
<evidence type="ECO:0000256" key="2">
    <source>
        <dbReference type="ARBA" id="ARBA00022475"/>
    </source>
</evidence>
<dbReference type="GO" id="GO:0005436">
    <property type="term" value="F:sodium:phosphate symporter activity"/>
    <property type="evidence" value="ECO:0007669"/>
    <property type="project" value="InterPro"/>
</dbReference>
<organism evidence="8 9">
    <name type="scientific">Methanococcus voltae</name>
    <dbReference type="NCBI Taxonomy" id="2188"/>
    <lineage>
        <taxon>Archaea</taxon>
        <taxon>Methanobacteriati</taxon>
        <taxon>Methanobacteriota</taxon>
        <taxon>Methanomada group</taxon>
        <taxon>Methanococci</taxon>
        <taxon>Methanococcales</taxon>
        <taxon>Methanococcaceae</taxon>
        <taxon>Methanococcus</taxon>
    </lineage>
</organism>
<dbReference type="Pfam" id="PF01895">
    <property type="entry name" value="PhoU"/>
    <property type="match status" value="2"/>
</dbReference>
<sequence length="546" mass="59964">MYETVLFETVAGVVGGLALFLYGMTLMGTGLQKVAGDRLKKMIEVLTKNKYMGVLVGAVVTMIIQSSSATTVMVVGFVNASLMSLYQAIGVIMGANIGTTVTAQLVAFKLTHIAPLIVASGVALYLASKKRKHLDTAEVLIGFGILFLGMAMMSAVLKPLAGTPMFEEMLMNLENPFLGIFVGFIITVILQSSSATTGLLLAVAASGGMSLEVAFPIIFGQNIGTCVTAILSSIGASRNAKRAAIMHLLFNLIGTSIFMILIYVTPIIGFIQSLSTTDIQRQIANAHTLFNVANTLMLLPFAGYFVYVAEKILPIQEDEREMKPMKYVDKRIVEETPSIGLLLISKEVLRMGKTVGKSIDYSMDALLNKDMKLVEKVKRKEKLIDLMAHELTVNLIELSNKSLSDEQHAKISVLTSAVTDLERIGDIAEEIAEKAEYMIEENLSFSEDALKDLNEMYDMIDSTYSKTMDAYKSTSLEVIEEVIYLENEVDKLEKAYRKKHIKRLKAKQCSPKAGIVFLDVISYLERISDHSSNIAKTVREAVHDKK</sequence>
<dbReference type="GO" id="GO:0005886">
    <property type="term" value="C:plasma membrane"/>
    <property type="evidence" value="ECO:0007669"/>
    <property type="project" value="UniProtKB-SubCell"/>
</dbReference>
<keyword evidence="2" id="KW-1003">Cell membrane</keyword>
<gene>
    <name evidence="8" type="ORF">J3E07_000550</name>
</gene>
<dbReference type="EMBL" id="JAGGMV010000001">
    <property type="protein sequence ID" value="MBP2201152.1"/>
    <property type="molecule type" value="Genomic_DNA"/>
</dbReference>
<dbReference type="InterPro" id="IPR026022">
    <property type="entry name" value="PhoU_dom"/>
</dbReference>
<accession>A0A8J7RDC5</accession>
<dbReference type="RefSeq" id="WP_209590611.1">
    <property type="nucleotide sequence ID" value="NZ_JAGGMU010000001.1"/>
</dbReference>
<evidence type="ECO:0000313" key="8">
    <source>
        <dbReference type="EMBL" id="MBP2201152.1"/>
    </source>
</evidence>
<evidence type="ECO:0000256" key="4">
    <source>
        <dbReference type="ARBA" id="ARBA00022989"/>
    </source>
</evidence>
<dbReference type="AlphaFoldDB" id="A0A8J7RDC5"/>
<evidence type="ECO:0000259" key="7">
    <source>
        <dbReference type="Pfam" id="PF01895"/>
    </source>
</evidence>
<feature type="transmembrane region" description="Helical" evidence="6">
    <location>
        <begin position="139"/>
        <end position="157"/>
    </location>
</feature>
<feature type="domain" description="PhoU" evidence="7">
    <location>
        <begin position="453"/>
        <end position="538"/>
    </location>
</feature>
<reference evidence="8" key="1">
    <citation type="submission" date="2021-03" db="EMBL/GenBank/DDBJ databases">
        <title>Genomic Encyclopedia of Type Strains, Phase IV (KMG-V): Genome sequencing to study the core and pangenomes of soil and plant-associated prokaryotes.</title>
        <authorList>
            <person name="Whitman W."/>
        </authorList>
    </citation>
    <scope>NUCLEOTIDE SEQUENCE</scope>
    <source>
        <strain evidence="8">C4</strain>
    </source>
</reference>
<dbReference type="Proteomes" id="UP000740329">
    <property type="component" value="Unassembled WGS sequence"/>
</dbReference>
<dbReference type="PANTHER" id="PTHR10010">
    <property type="entry name" value="SOLUTE CARRIER FAMILY 34 SODIUM PHOSPHATE , MEMBER 2-RELATED"/>
    <property type="match status" value="1"/>
</dbReference>
<dbReference type="PANTHER" id="PTHR10010:SF46">
    <property type="entry name" value="SODIUM-DEPENDENT PHOSPHATE TRANSPORT PROTEIN 2B"/>
    <property type="match status" value="1"/>
</dbReference>
<dbReference type="Pfam" id="PF02690">
    <property type="entry name" value="Na_Pi_cotrans"/>
    <property type="match status" value="1"/>
</dbReference>
<feature type="transmembrane region" description="Helical" evidence="6">
    <location>
        <begin position="6"/>
        <end position="31"/>
    </location>
</feature>
<feature type="transmembrane region" description="Helical" evidence="6">
    <location>
        <begin position="106"/>
        <end position="127"/>
    </location>
</feature>
<comment type="caution">
    <text evidence="8">The sequence shown here is derived from an EMBL/GenBank/DDBJ whole genome shotgun (WGS) entry which is preliminary data.</text>
</comment>
<dbReference type="InterPro" id="IPR004633">
    <property type="entry name" value="NaPi_cotrn-rel/YqeW-like"/>
</dbReference>
<feature type="transmembrane region" description="Helical" evidence="6">
    <location>
        <begin position="177"/>
        <end position="201"/>
    </location>
</feature>
<dbReference type="InterPro" id="IPR038078">
    <property type="entry name" value="PhoU-like_sf"/>
</dbReference>
<keyword evidence="4 6" id="KW-1133">Transmembrane helix</keyword>
<dbReference type="OrthoDB" id="7738at2157"/>
<keyword evidence="3 6" id="KW-0812">Transmembrane</keyword>
<dbReference type="NCBIfam" id="NF037997">
    <property type="entry name" value="Na_Pi_symport"/>
    <property type="match status" value="1"/>
</dbReference>
<feature type="domain" description="PhoU" evidence="7">
    <location>
        <begin position="348"/>
        <end position="434"/>
    </location>
</feature>
<keyword evidence="5 6" id="KW-0472">Membrane</keyword>
<feature type="transmembrane region" description="Helical" evidence="6">
    <location>
        <begin position="213"/>
        <end position="236"/>
    </location>
</feature>
<dbReference type="SUPFAM" id="SSF109755">
    <property type="entry name" value="PhoU-like"/>
    <property type="match status" value="1"/>
</dbReference>
<dbReference type="NCBIfam" id="TIGR00704">
    <property type="entry name" value="NaPi_cotrn_rel"/>
    <property type="match status" value="1"/>
</dbReference>
<evidence type="ECO:0000256" key="5">
    <source>
        <dbReference type="ARBA" id="ARBA00023136"/>
    </source>
</evidence>
<feature type="transmembrane region" description="Helical" evidence="6">
    <location>
        <begin position="248"/>
        <end position="271"/>
    </location>
</feature>
<evidence type="ECO:0000256" key="3">
    <source>
        <dbReference type="ARBA" id="ARBA00022692"/>
    </source>
</evidence>
<proteinExistence type="predicted"/>
<evidence type="ECO:0000256" key="1">
    <source>
        <dbReference type="ARBA" id="ARBA00004651"/>
    </source>
</evidence>
<name>A0A8J7RDC5_METVO</name>